<evidence type="ECO:0000313" key="2">
    <source>
        <dbReference type="EMBL" id="QOY27822.1"/>
    </source>
</evidence>
<proteinExistence type="predicted"/>
<dbReference type="Proteomes" id="UP000587477">
    <property type="component" value="Chromosome"/>
</dbReference>
<organism evidence="2 3">
    <name type="scientific">Bacillus velezensis</name>
    <dbReference type="NCBI Taxonomy" id="492670"/>
    <lineage>
        <taxon>Bacteria</taxon>
        <taxon>Bacillati</taxon>
        <taxon>Bacillota</taxon>
        <taxon>Bacilli</taxon>
        <taxon>Bacillales</taxon>
        <taxon>Bacillaceae</taxon>
        <taxon>Bacillus</taxon>
        <taxon>Bacillus amyloliquefaciens group</taxon>
    </lineage>
</organism>
<evidence type="ECO:0000256" key="1">
    <source>
        <dbReference type="SAM" id="Phobius"/>
    </source>
</evidence>
<sequence length="195" mass="23104">MRLNIKNIIFIFVIVSLFLGDLLLYSGILNMFFKDKETIWAGLIAFAGAILGGAITYYGVKLQIQHREKEIFMSTVTETLTKINVLMSFLTPSFNSFFFLEHCYMDEDIKARHIRRSVIEFNKVLTAQKDIVYKYLDYELVELIEFHQKFLHLQNEKLSYKEAHAAMEKCRDIYTVLNNGKERVKQKYRKYKRTE</sequence>
<gene>
    <name evidence="2" type="ORF">BACVE_002860</name>
</gene>
<dbReference type="EMBL" id="CP063687">
    <property type="protein sequence ID" value="QOY27822.1"/>
    <property type="molecule type" value="Genomic_DNA"/>
</dbReference>
<protein>
    <submittedName>
        <fullName evidence="2">Uncharacterized protein</fullName>
    </submittedName>
</protein>
<accession>A0A7W4LWW7</accession>
<keyword evidence="1" id="KW-0472">Membrane</keyword>
<feature type="transmembrane region" description="Helical" evidence="1">
    <location>
        <begin position="39"/>
        <end position="60"/>
    </location>
</feature>
<dbReference type="RefSeq" id="WP_063636785.1">
    <property type="nucleotide sequence ID" value="NZ_BDDG01000002.1"/>
</dbReference>
<evidence type="ECO:0000313" key="3">
    <source>
        <dbReference type="Proteomes" id="UP000587477"/>
    </source>
</evidence>
<keyword evidence="1" id="KW-0812">Transmembrane</keyword>
<reference evidence="3" key="1">
    <citation type="submission" date="2020-10" db="EMBL/GenBank/DDBJ databases">
        <title>Complete genome sequence of Bacillus velezensis NST6.</title>
        <authorList>
            <person name="Choi J."/>
        </authorList>
    </citation>
    <scope>NUCLEOTIDE SEQUENCE [LARGE SCALE GENOMIC DNA]</scope>
    <source>
        <strain evidence="3">NST6</strain>
    </source>
</reference>
<keyword evidence="1" id="KW-1133">Transmembrane helix</keyword>
<name>A0A7W4LWW7_BACVE</name>
<feature type="transmembrane region" description="Helical" evidence="1">
    <location>
        <begin position="7"/>
        <end position="33"/>
    </location>
</feature>
<dbReference type="AlphaFoldDB" id="A0A7W4LWW7"/>